<dbReference type="GO" id="GO:0003677">
    <property type="term" value="F:DNA binding"/>
    <property type="evidence" value="ECO:0007669"/>
    <property type="project" value="UniProtKB-UniRule"/>
</dbReference>
<keyword evidence="3 5" id="KW-0238">DNA-binding</keyword>
<evidence type="ECO:0000259" key="6">
    <source>
        <dbReference type="PROSITE" id="PS51898"/>
    </source>
</evidence>
<feature type="domain" description="Tyr recombinase" evidence="6">
    <location>
        <begin position="128"/>
        <end position="311"/>
    </location>
</feature>
<dbReference type="PROSITE" id="PS51898">
    <property type="entry name" value="TYR_RECOMBINASE"/>
    <property type="match status" value="1"/>
</dbReference>
<dbReference type="Gene3D" id="1.10.443.10">
    <property type="entry name" value="Intergrase catalytic core"/>
    <property type="match status" value="1"/>
</dbReference>
<name>A0A1Q6JR81_PHOVU</name>
<dbReference type="InterPro" id="IPR044068">
    <property type="entry name" value="CB"/>
</dbReference>
<keyword evidence="4" id="KW-0233">DNA recombination</keyword>
<dbReference type="PANTHER" id="PTHR30349">
    <property type="entry name" value="PHAGE INTEGRASE-RELATED"/>
    <property type="match status" value="1"/>
</dbReference>
<reference evidence="8 9" key="1">
    <citation type="journal article" date="2016" name="Nat. Biotechnol.">
        <title>Measurement of bacterial replication rates in microbial communities.</title>
        <authorList>
            <person name="Brown C.T."/>
            <person name="Olm M.R."/>
            <person name="Thomas B.C."/>
            <person name="Banfield J.F."/>
        </authorList>
    </citation>
    <scope>NUCLEOTIDE SEQUENCE [LARGE SCALE GENOMIC DNA]</scope>
    <source>
        <strain evidence="8">42_262</strain>
    </source>
</reference>
<dbReference type="InterPro" id="IPR002104">
    <property type="entry name" value="Integrase_catalytic"/>
</dbReference>
<comment type="caution">
    <text evidence="8">The sequence shown here is derived from an EMBL/GenBank/DDBJ whole genome shotgun (WGS) entry which is preliminary data.</text>
</comment>
<accession>A0A1Q6JR81</accession>
<dbReference type="Gene3D" id="1.10.150.130">
    <property type="match status" value="1"/>
</dbReference>
<dbReference type="Pfam" id="PF13102">
    <property type="entry name" value="Phage_int_SAM_5"/>
    <property type="match status" value="1"/>
</dbReference>
<dbReference type="SUPFAM" id="SSF56349">
    <property type="entry name" value="DNA breaking-rejoining enzymes"/>
    <property type="match status" value="1"/>
</dbReference>
<dbReference type="PANTHER" id="PTHR30349:SF64">
    <property type="entry name" value="PROPHAGE INTEGRASE INTD-RELATED"/>
    <property type="match status" value="1"/>
</dbReference>
<dbReference type="InterPro" id="IPR010998">
    <property type="entry name" value="Integrase_recombinase_N"/>
</dbReference>
<protein>
    <submittedName>
        <fullName evidence="8">Transposase</fullName>
    </submittedName>
</protein>
<feature type="domain" description="Core-binding (CB)" evidence="7">
    <location>
        <begin position="27"/>
        <end position="107"/>
    </location>
</feature>
<dbReference type="GO" id="GO:0006310">
    <property type="term" value="P:DNA recombination"/>
    <property type="evidence" value="ECO:0007669"/>
    <property type="project" value="UniProtKB-KW"/>
</dbReference>
<keyword evidence="2" id="KW-0229">DNA integration</keyword>
<evidence type="ECO:0000256" key="2">
    <source>
        <dbReference type="ARBA" id="ARBA00022908"/>
    </source>
</evidence>
<dbReference type="Pfam" id="PF00589">
    <property type="entry name" value="Phage_integrase"/>
    <property type="match status" value="1"/>
</dbReference>
<dbReference type="Proteomes" id="UP000186631">
    <property type="component" value="Unassembled WGS sequence"/>
</dbReference>
<comment type="similarity">
    <text evidence="1">Belongs to the 'phage' integrase family.</text>
</comment>
<dbReference type="InterPro" id="IPR025269">
    <property type="entry name" value="SAM-like_dom"/>
</dbReference>
<dbReference type="PROSITE" id="PS51900">
    <property type="entry name" value="CB"/>
    <property type="match status" value="1"/>
</dbReference>
<evidence type="ECO:0000259" key="7">
    <source>
        <dbReference type="PROSITE" id="PS51900"/>
    </source>
</evidence>
<dbReference type="InterPro" id="IPR011010">
    <property type="entry name" value="DNA_brk_join_enz"/>
</dbReference>
<evidence type="ECO:0000256" key="5">
    <source>
        <dbReference type="PROSITE-ProRule" id="PRU01248"/>
    </source>
</evidence>
<dbReference type="CDD" id="cd01185">
    <property type="entry name" value="INTN1_C_like"/>
    <property type="match status" value="1"/>
</dbReference>
<dbReference type="InterPro" id="IPR050090">
    <property type="entry name" value="Tyrosine_recombinase_XerCD"/>
</dbReference>
<evidence type="ECO:0000256" key="1">
    <source>
        <dbReference type="ARBA" id="ARBA00008857"/>
    </source>
</evidence>
<dbReference type="EMBL" id="MNQV01000029">
    <property type="protein sequence ID" value="OKZ55588.1"/>
    <property type="molecule type" value="Genomic_DNA"/>
</dbReference>
<evidence type="ECO:0000313" key="9">
    <source>
        <dbReference type="Proteomes" id="UP000186631"/>
    </source>
</evidence>
<dbReference type="AlphaFoldDB" id="A0A1Q6JR81"/>
<gene>
    <name evidence="8" type="ORF">BHV80_00400</name>
</gene>
<evidence type="ECO:0000256" key="3">
    <source>
        <dbReference type="ARBA" id="ARBA00023125"/>
    </source>
</evidence>
<sequence>MIYLINLGNGKYEIIKNRPSKGVFVFEYMQEQIERLRGQGKERTVETYQSALNSFMKFRDGIDLCFDEMDADLMEHYETEMRSTHHLSRNTTSFYMRILRCVYRKAVGEGLALPADPFENVYTGVDKTSKRAATLTDIKHIKQLDLSDHKSLEFARDIFLFSFYMRGMSFIDLAYLRKKDLNSGFVSYSRRKTGKKLIIRWEKQMQEIIDRYGDSETQYLLPIIEREDGTERRQYRNKMLLVNRKLKKIAARAGLTTPLTMYVARHSWASIAKTKNISIGIISEAMGHDSETTTQIYLSSIQTNQIDNANRNILKDL</sequence>
<evidence type="ECO:0000313" key="8">
    <source>
        <dbReference type="EMBL" id="OKZ55588.1"/>
    </source>
</evidence>
<organism evidence="8 9">
    <name type="scientific">Phocaeicola vulgatus</name>
    <name type="common">Bacteroides vulgatus</name>
    <dbReference type="NCBI Taxonomy" id="821"/>
    <lineage>
        <taxon>Bacteria</taxon>
        <taxon>Pseudomonadati</taxon>
        <taxon>Bacteroidota</taxon>
        <taxon>Bacteroidia</taxon>
        <taxon>Bacteroidales</taxon>
        <taxon>Bacteroidaceae</taxon>
        <taxon>Phocaeicola</taxon>
    </lineage>
</organism>
<proteinExistence type="inferred from homology"/>
<dbReference type="GO" id="GO:0015074">
    <property type="term" value="P:DNA integration"/>
    <property type="evidence" value="ECO:0007669"/>
    <property type="project" value="UniProtKB-KW"/>
</dbReference>
<evidence type="ECO:0000256" key="4">
    <source>
        <dbReference type="ARBA" id="ARBA00023172"/>
    </source>
</evidence>
<dbReference type="InterPro" id="IPR013762">
    <property type="entry name" value="Integrase-like_cat_sf"/>
</dbReference>